<comment type="caution">
    <text evidence="3">The sequence shown here is derived from an EMBL/GenBank/DDBJ whole genome shotgun (WGS) entry which is preliminary data.</text>
</comment>
<dbReference type="EMBL" id="JAAAUY010000068">
    <property type="protein sequence ID" value="KAF9336207.1"/>
    <property type="molecule type" value="Genomic_DNA"/>
</dbReference>
<feature type="region of interest" description="Disordered" evidence="1">
    <location>
        <begin position="60"/>
        <end position="86"/>
    </location>
</feature>
<keyword evidence="4" id="KW-1185">Reference proteome</keyword>
<proteinExistence type="predicted"/>
<feature type="compositionally biased region" description="Low complexity" evidence="1">
    <location>
        <begin position="60"/>
        <end position="81"/>
    </location>
</feature>
<organism evidence="3 4">
    <name type="scientific">Podila minutissima</name>
    <dbReference type="NCBI Taxonomy" id="64525"/>
    <lineage>
        <taxon>Eukaryota</taxon>
        <taxon>Fungi</taxon>
        <taxon>Fungi incertae sedis</taxon>
        <taxon>Mucoromycota</taxon>
        <taxon>Mortierellomycotina</taxon>
        <taxon>Mortierellomycetes</taxon>
        <taxon>Mortierellales</taxon>
        <taxon>Mortierellaceae</taxon>
        <taxon>Podila</taxon>
    </lineage>
</organism>
<evidence type="ECO:0000256" key="1">
    <source>
        <dbReference type="SAM" id="MobiDB-lite"/>
    </source>
</evidence>
<evidence type="ECO:0000313" key="4">
    <source>
        <dbReference type="Proteomes" id="UP000696485"/>
    </source>
</evidence>
<reference evidence="3" key="1">
    <citation type="journal article" date="2020" name="Fungal Divers.">
        <title>Resolving the Mortierellaceae phylogeny through synthesis of multi-gene phylogenetics and phylogenomics.</title>
        <authorList>
            <person name="Vandepol N."/>
            <person name="Liber J."/>
            <person name="Desiro A."/>
            <person name="Na H."/>
            <person name="Kennedy M."/>
            <person name="Barry K."/>
            <person name="Grigoriev I.V."/>
            <person name="Miller A.N."/>
            <person name="O'Donnell K."/>
            <person name="Stajich J.E."/>
            <person name="Bonito G."/>
        </authorList>
    </citation>
    <scope>NUCLEOTIDE SEQUENCE</scope>
    <source>
        <strain evidence="3">NVP1</strain>
    </source>
</reference>
<dbReference type="InterPro" id="IPR057358">
    <property type="entry name" value="UBL_ZFAND1-like"/>
</dbReference>
<feature type="region of interest" description="Disordered" evidence="1">
    <location>
        <begin position="1"/>
        <end position="37"/>
    </location>
</feature>
<sequence length="212" mass="22696">MAKKKEAIASKFAGASTPIPAATVPTGKGPLSPEEKAALAKAKADEARAAFAEAKAKVAARTVTAKGSSSSGTSGTSSTTTPVGPKVKKASRVVSLIKLRKMAQGEDKIPASSRLHVYVRSPTFPVLDEKAVYVDKTWTVGRAMDKIVEWLKITAPKNEPFDAQKRFSIFHAKELEDPPELLSMPDRLQAISKIESGDIFYLAPADHPWPGK</sequence>
<feature type="domain" description="ZFAND1-like ubiquitin-like" evidence="2">
    <location>
        <begin position="133"/>
        <end position="202"/>
    </location>
</feature>
<gene>
    <name evidence="3" type="ORF">BG006_009371</name>
</gene>
<dbReference type="Proteomes" id="UP000696485">
    <property type="component" value="Unassembled WGS sequence"/>
</dbReference>
<evidence type="ECO:0000313" key="3">
    <source>
        <dbReference type="EMBL" id="KAF9336207.1"/>
    </source>
</evidence>
<dbReference type="Pfam" id="PF25327">
    <property type="entry name" value="UBL_ZFAND1"/>
    <property type="match status" value="1"/>
</dbReference>
<accession>A0A9P5SU12</accession>
<name>A0A9P5SU12_9FUNG</name>
<dbReference type="AlphaFoldDB" id="A0A9P5SU12"/>
<protein>
    <recommendedName>
        <fullName evidence="2">ZFAND1-like ubiquitin-like domain-containing protein</fullName>
    </recommendedName>
</protein>
<evidence type="ECO:0000259" key="2">
    <source>
        <dbReference type="Pfam" id="PF25327"/>
    </source>
</evidence>